<organism evidence="2">
    <name type="scientific">Tanacetum cinerariifolium</name>
    <name type="common">Dalmatian daisy</name>
    <name type="synonym">Chrysanthemum cinerariifolium</name>
    <dbReference type="NCBI Taxonomy" id="118510"/>
    <lineage>
        <taxon>Eukaryota</taxon>
        <taxon>Viridiplantae</taxon>
        <taxon>Streptophyta</taxon>
        <taxon>Embryophyta</taxon>
        <taxon>Tracheophyta</taxon>
        <taxon>Spermatophyta</taxon>
        <taxon>Magnoliopsida</taxon>
        <taxon>eudicotyledons</taxon>
        <taxon>Gunneridae</taxon>
        <taxon>Pentapetalae</taxon>
        <taxon>asterids</taxon>
        <taxon>campanulids</taxon>
        <taxon>Asterales</taxon>
        <taxon>Asteraceae</taxon>
        <taxon>Asteroideae</taxon>
        <taxon>Anthemideae</taxon>
        <taxon>Anthemidinae</taxon>
        <taxon>Tanacetum</taxon>
    </lineage>
</organism>
<gene>
    <name evidence="2" type="ORF">Tci_429764</name>
</gene>
<evidence type="ECO:0000313" key="2">
    <source>
        <dbReference type="EMBL" id="GEY57790.1"/>
    </source>
</evidence>
<accession>A0A699HPE8</accession>
<feature type="compositionally biased region" description="Basic residues" evidence="1">
    <location>
        <begin position="103"/>
        <end position="119"/>
    </location>
</feature>
<evidence type="ECO:0000256" key="1">
    <source>
        <dbReference type="SAM" id="MobiDB-lite"/>
    </source>
</evidence>
<dbReference type="EMBL" id="BKCJ010190472">
    <property type="protein sequence ID" value="GEY57790.1"/>
    <property type="molecule type" value="Genomic_DNA"/>
</dbReference>
<feature type="compositionally biased region" description="Polar residues" evidence="1">
    <location>
        <begin position="71"/>
        <end position="80"/>
    </location>
</feature>
<reference evidence="2" key="1">
    <citation type="journal article" date="2019" name="Sci. Rep.">
        <title>Draft genome of Tanacetum cinerariifolium, the natural source of mosquito coil.</title>
        <authorList>
            <person name="Yamashiro T."/>
            <person name="Shiraishi A."/>
            <person name="Satake H."/>
            <person name="Nakayama K."/>
        </authorList>
    </citation>
    <scope>NUCLEOTIDE SEQUENCE</scope>
</reference>
<proteinExistence type="predicted"/>
<feature type="non-terminal residue" evidence="2">
    <location>
        <position position="157"/>
    </location>
</feature>
<protein>
    <submittedName>
        <fullName evidence="2">Uncharacterized protein</fullName>
    </submittedName>
</protein>
<dbReference type="AlphaFoldDB" id="A0A699HPE8"/>
<sequence>MSMLTTFITPELAFIYASTTSTFSIATFVFGEVKCSHRQYKFPLPVKVVATARRLEMPLPEQYVLLPLWSTGSKDPQNTDADAAFADKTNESEVHVSPSSSDKKKKHDEKAKREAKRKSHVDISTGVRDLSDDFEEFFVNSTNGVNAASAPVTAVGP</sequence>
<feature type="region of interest" description="Disordered" evidence="1">
    <location>
        <begin position="71"/>
        <end position="125"/>
    </location>
</feature>
<comment type="caution">
    <text evidence="2">The sequence shown here is derived from an EMBL/GenBank/DDBJ whole genome shotgun (WGS) entry which is preliminary data.</text>
</comment>
<name>A0A699HPE8_TANCI</name>